<evidence type="ECO:0000313" key="3">
    <source>
        <dbReference type="Proteomes" id="UP001499924"/>
    </source>
</evidence>
<dbReference type="PANTHER" id="PTHR23530:SF1">
    <property type="entry name" value="PERMEASE, MAJOR FACILITATOR SUPERFAMILY-RELATED"/>
    <property type="match status" value="1"/>
</dbReference>
<dbReference type="InterPro" id="IPR036259">
    <property type="entry name" value="MFS_trans_sf"/>
</dbReference>
<dbReference type="InterPro" id="IPR053160">
    <property type="entry name" value="MFS_DHA3_Transporter"/>
</dbReference>
<feature type="transmembrane region" description="Helical" evidence="1">
    <location>
        <begin position="84"/>
        <end position="107"/>
    </location>
</feature>
<keyword evidence="1" id="KW-1133">Transmembrane helix</keyword>
<keyword evidence="3" id="KW-1185">Reference proteome</keyword>
<organism evidence="2 3">
    <name type="scientific">Blastococcus jejuensis</name>
    <dbReference type="NCBI Taxonomy" id="351224"/>
    <lineage>
        <taxon>Bacteria</taxon>
        <taxon>Bacillati</taxon>
        <taxon>Actinomycetota</taxon>
        <taxon>Actinomycetes</taxon>
        <taxon>Geodermatophilales</taxon>
        <taxon>Geodermatophilaceae</taxon>
        <taxon>Blastococcus</taxon>
    </lineage>
</organism>
<dbReference type="SUPFAM" id="SSF103473">
    <property type="entry name" value="MFS general substrate transporter"/>
    <property type="match status" value="1"/>
</dbReference>
<keyword evidence="1" id="KW-0812">Transmembrane</keyword>
<sequence>MGWAALSELVPYYPLYALLFLDTGLSGAQISALFAIWSVTGFVAEVPSGALADRWSRRGVVVLASVLQAVAFVVWTAAPELWAFAVGFVIWGVAGAMVSGASEALVYDGLAAVGAEAGYVRVNGAMTAAELLVQIPTALAAGALFAVGGYAAVGWASVGTCLAAAALALRFPEAPRRAPGDGDSLAGTLRQGIAEAVHRPGLRLRVLAVALIGGLDAVEEYFPVLAGEWGVPTTAVPVAVLVIALAGAAGAALGGRADRLRSGVLLTVLAVAGLLLAGAALWARPAALAAVALFYALYLGVLVVAEARLQARIAGAHRATITSVAGLGIELASLLVFAAWALGGPLAVAVLVVAVVPVVRAGLRTRSPV</sequence>
<evidence type="ECO:0000256" key="1">
    <source>
        <dbReference type="SAM" id="Phobius"/>
    </source>
</evidence>
<accession>A0ABP6PGN1</accession>
<feature type="transmembrane region" description="Helical" evidence="1">
    <location>
        <begin position="60"/>
        <end position="78"/>
    </location>
</feature>
<gene>
    <name evidence="2" type="ORF">GCM10010531_33020</name>
</gene>
<evidence type="ECO:0000313" key="2">
    <source>
        <dbReference type="EMBL" id="GAA3176719.1"/>
    </source>
</evidence>
<dbReference type="RefSeq" id="WP_344690089.1">
    <property type="nucleotide sequence ID" value="NZ_BAAAVV010000008.1"/>
</dbReference>
<feature type="transmembrane region" description="Helical" evidence="1">
    <location>
        <begin position="128"/>
        <end position="146"/>
    </location>
</feature>
<feature type="transmembrane region" description="Helical" evidence="1">
    <location>
        <begin position="319"/>
        <end position="340"/>
    </location>
</feature>
<dbReference type="PANTHER" id="PTHR23530">
    <property type="entry name" value="TRANSPORT PROTEIN-RELATED"/>
    <property type="match status" value="1"/>
</dbReference>
<reference evidence="3" key="1">
    <citation type="journal article" date="2019" name="Int. J. Syst. Evol. Microbiol.">
        <title>The Global Catalogue of Microorganisms (GCM) 10K type strain sequencing project: providing services to taxonomists for standard genome sequencing and annotation.</title>
        <authorList>
            <consortium name="The Broad Institute Genomics Platform"/>
            <consortium name="The Broad Institute Genome Sequencing Center for Infectious Disease"/>
            <person name="Wu L."/>
            <person name="Ma J."/>
        </authorList>
    </citation>
    <scope>NUCLEOTIDE SEQUENCE [LARGE SCALE GENOMIC DNA]</scope>
    <source>
        <strain evidence="3">JCM 15614</strain>
    </source>
</reference>
<dbReference type="EMBL" id="BAAAVV010000008">
    <property type="protein sequence ID" value="GAA3176719.1"/>
    <property type="molecule type" value="Genomic_DNA"/>
</dbReference>
<dbReference type="InterPro" id="IPR011701">
    <property type="entry name" value="MFS"/>
</dbReference>
<keyword evidence="1" id="KW-0472">Membrane</keyword>
<dbReference type="Gene3D" id="1.20.1250.20">
    <property type="entry name" value="MFS general substrate transporter like domains"/>
    <property type="match status" value="1"/>
</dbReference>
<feature type="transmembrane region" description="Helical" evidence="1">
    <location>
        <begin position="264"/>
        <end position="282"/>
    </location>
</feature>
<dbReference type="Proteomes" id="UP001499924">
    <property type="component" value="Unassembled WGS sequence"/>
</dbReference>
<dbReference type="Pfam" id="PF07690">
    <property type="entry name" value="MFS_1"/>
    <property type="match status" value="1"/>
</dbReference>
<feature type="transmembrane region" description="Helical" evidence="1">
    <location>
        <begin position="288"/>
        <end position="307"/>
    </location>
</feature>
<proteinExistence type="predicted"/>
<name>A0ABP6PGN1_9ACTN</name>
<feature type="transmembrane region" description="Helical" evidence="1">
    <location>
        <begin position="346"/>
        <end position="363"/>
    </location>
</feature>
<feature type="transmembrane region" description="Helical" evidence="1">
    <location>
        <begin position="234"/>
        <end position="252"/>
    </location>
</feature>
<protein>
    <submittedName>
        <fullName evidence="2">MFS transporter</fullName>
    </submittedName>
</protein>
<comment type="caution">
    <text evidence="2">The sequence shown here is derived from an EMBL/GenBank/DDBJ whole genome shotgun (WGS) entry which is preliminary data.</text>
</comment>